<comment type="caution">
    <text evidence="2">The sequence shown here is derived from an EMBL/GenBank/DDBJ whole genome shotgun (WGS) entry which is preliminary data.</text>
</comment>
<dbReference type="PANTHER" id="PTHR33169:SF14">
    <property type="entry name" value="TRANSCRIPTIONAL REGULATOR RV3488"/>
    <property type="match status" value="1"/>
</dbReference>
<dbReference type="InterPro" id="IPR036390">
    <property type="entry name" value="WH_DNA-bd_sf"/>
</dbReference>
<dbReference type="Gene3D" id="1.10.10.10">
    <property type="entry name" value="Winged helix-like DNA-binding domain superfamily/Winged helix DNA-binding domain"/>
    <property type="match status" value="1"/>
</dbReference>
<evidence type="ECO:0000259" key="1">
    <source>
        <dbReference type="Pfam" id="PF03551"/>
    </source>
</evidence>
<feature type="domain" description="Transcription regulator PadR N-terminal" evidence="1">
    <location>
        <begin position="23"/>
        <end position="94"/>
    </location>
</feature>
<dbReference type="Pfam" id="PF03551">
    <property type="entry name" value="PadR"/>
    <property type="match status" value="1"/>
</dbReference>
<keyword evidence="3" id="KW-1185">Reference proteome</keyword>
<evidence type="ECO:0000313" key="2">
    <source>
        <dbReference type="EMBL" id="MBB3043461.1"/>
    </source>
</evidence>
<dbReference type="SUPFAM" id="SSF46785">
    <property type="entry name" value="Winged helix' DNA-binding domain"/>
    <property type="match status" value="1"/>
</dbReference>
<dbReference type="AlphaFoldDB" id="A0A7W4VX80"/>
<organism evidence="2 3">
    <name type="scientific">Nocardioides soli</name>
    <dbReference type="NCBI Taxonomy" id="1036020"/>
    <lineage>
        <taxon>Bacteria</taxon>
        <taxon>Bacillati</taxon>
        <taxon>Actinomycetota</taxon>
        <taxon>Actinomycetes</taxon>
        <taxon>Propionibacteriales</taxon>
        <taxon>Nocardioidaceae</taxon>
        <taxon>Nocardioides</taxon>
    </lineage>
</organism>
<sequence>MVVDEVVAQRDGHLVRGVLEMCVLATLAAAPTHAYDVVDRLRSRGFGSIGYGTVYPLVTRLRKQGLVVQESEPSPAGPPRKVLRVTTAGEAALRDWRDRWAATSAAAERVLAELDGTP</sequence>
<dbReference type="InterPro" id="IPR052509">
    <property type="entry name" value="Metal_resp_DNA-bind_regulator"/>
</dbReference>
<accession>A0A7W4VX80</accession>
<dbReference type="RefSeq" id="WP_183593280.1">
    <property type="nucleotide sequence ID" value="NZ_JACHWR010000002.1"/>
</dbReference>
<dbReference type="EMBL" id="JACHWR010000002">
    <property type="protein sequence ID" value="MBB3043461.1"/>
    <property type="molecule type" value="Genomic_DNA"/>
</dbReference>
<dbReference type="PANTHER" id="PTHR33169">
    <property type="entry name" value="PADR-FAMILY TRANSCRIPTIONAL REGULATOR"/>
    <property type="match status" value="1"/>
</dbReference>
<protein>
    <submittedName>
        <fullName evidence="2">PadR family transcriptional regulator PadR</fullName>
    </submittedName>
</protein>
<proteinExistence type="predicted"/>
<dbReference type="Proteomes" id="UP000589626">
    <property type="component" value="Unassembled WGS sequence"/>
</dbReference>
<name>A0A7W4VX80_9ACTN</name>
<evidence type="ECO:0000313" key="3">
    <source>
        <dbReference type="Proteomes" id="UP000589626"/>
    </source>
</evidence>
<dbReference type="InterPro" id="IPR036388">
    <property type="entry name" value="WH-like_DNA-bd_sf"/>
</dbReference>
<dbReference type="InterPro" id="IPR005149">
    <property type="entry name" value="Tscrpt_reg_PadR_N"/>
</dbReference>
<reference evidence="2 3" key="1">
    <citation type="submission" date="2020-08" db="EMBL/GenBank/DDBJ databases">
        <title>Sequencing the genomes of 1000 actinobacteria strains.</title>
        <authorList>
            <person name="Klenk H.-P."/>
        </authorList>
    </citation>
    <scope>NUCLEOTIDE SEQUENCE [LARGE SCALE GENOMIC DNA]</scope>
    <source>
        <strain evidence="2 3">DSM 105498</strain>
    </source>
</reference>
<gene>
    <name evidence="2" type="ORF">FHU40_003279</name>
</gene>